<keyword evidence="11" id="KW-1185">Reference proteome</keyword>
<dbReference type="InterPro" id="IPR001867">
    <property type="entry name" value="OmpR/PhoB-type_DNA-bd"/>
</dbReference>
<dbReference type="SMART" id="SM00862">
    <property type="entry name" value="Trans_reg_C"/>
    <property type="match status" value="1"/>
</dbReference>
<comment type="caution">
    <text evidence="6">Lacks conserved residue(s) required for the propagation of feature annotation.</text>
</comment>
<reference evidence="10 11" key="1">
    <citation type="submission" date="2020-02" db="EMBL/GenBank/DDBJ databases">
        <title>Draft genome sequence of two Spirosoma agri KCTC 52727 and Spirosoma terrae KCTC 52035.</title>
        <authorList>
            <person name="Rojas J."/>
            <person name="Ambika Manirajan B."/>
            <person name="Suarez C."/>
            <person name="Ratering S."/>
            <person name="Schnell S."/>
        </authorList>
    </citation>
    <scope>NUCLEOTIDE SEQUENCE [LARGE SCALE GENOMIC DNA]</scope>
    <source>
        <strain evidence="10 11">KCTC 52035</strain>
    </source>
</reference>
<dbReference type="PROSITE" id="PS50110">
    <property type="entry name" value="RESPONSE_REGULATORY"/>
    <property type="match status" value="1"/>
</dbReference>
<dbReference type="GO" id="GO:0006355">
    <property type="term" value="P:regulation of DNA-templated transcription"/>
    <property type="evidence" value="ECO:0007669"/>
    <property type="project" value="InterPro"/>
</dbReference>
<organism evidence="10 11">
    <name type="scientific">Spirosoma terrae</name>
    <dbReference type="NCBI Taxonomy" id="1968276"/>
    <lineage>
        <taxon>Bacteria</taxon>
        <taxon>Pseudomonadati</taxon>
        <taxon>Bacteroidota</taxon>
        <taxon>Cytophagia</taxon>
        <taxon>Cytophagales</taxon>
        <taxon>Cytophagaceae</taxon>
        <taxon>Spirosoma</taxon>
    </lineage>
</organism>
<evidence type="ECO:0000256" key="4">
    <source>
        <dbReference type="ARBA" id="ARBA00023125"/>
    </source>
</evidence>
<evidence type="ECO:0000313" key="11">
    <source>
        <dbReference type="Proteomes" id="UP000474175"/>
    </source>
</evidence>
<dbReference type="GO" id="GO:0005829">
    <property type="term" value="C:cytosol"/>
    <property type="evidence" value="ECO:0007669"/>
    <property type="project" value="TreeGrafter"/>
</dbReference>
<evidence type="ECO:0000256" key="3">
    <source>
        <dbReference type="ARBA" id="ARBA00023015"/>
    </source>
</evidence>
<proteinExistence type="predicted"/>
<accession>A0A6L9L3S8</accession>
<dbReference type="PANTHER" id="PTHR48111:SF22">
    <property type="entry name" value="REGULATOR OF RPOS"/>
    <property type="match status" value="1"/>
</dbReference>
<dbReference type="Gene3D" id="3.40.50.2300">
    <property type="match status" value="1"/>
</dbReference>
<dbReference type="CDD" id="cd00383">
    <property type="entry name" value="trans_reg_C"/>
    <property type="match status" value="1"/>
</dbReference>
<evidence type="ECO:0000256" key="2">
    <source>
        <dbReference type="ARBA" id="ARBA00023012"/>
    </source>
</evidence>
<dbReference type="RefSeq" id="WP_163946365.1">
    <property type="nucleotide sequence ID" value="NZ_JAAFZH010000003.1"/>
</dbReference>
<dbReference type="PANTHER" id="PTHR48111">
    <property type="entry name" value="REGULATOR OF RPOS"/>
    <property type="match status" value="1"/>
</dbReference>
<keyword evidence="3" id="KW-0805">Transcription regulation</keyword>
<feature type="domain" description="OmpR/PhoB-type" evidence="9">
    <location>
        <begin position="123"/>
        <end position="222"/>
    </location>
</feature>
<evidence type="ECO:0000256" key="5">
    <source>
        <dbReference type="ARBA" id="ARBA00023163"/>
    </source>
</evidence>
<dbReference type="InterPro" id="IPR016032">
    <property type="entry name" value="Sig_transdc_resp-reg_C-effctor"/>
</dbReference>
<evidence type="ECO:0000259" key="8">
    <source>
        <dbReference type="PROSITE" id="PS50110"/>
    </source>
</evidence>
<dbReference type="Pfam" id="PF00072">
    <property type="entry name" value="Response_reg"/>
    <property type="match status" value="1"/>
</dbReference>
<dbReference type="SUPFAM" id="SSF52172">
    <property type="entry name" value="CheY-like"/>
    <property type="match status" value="1"/>
</dbReference>
<gene>
    <name evidence="10" type="ORF">GK108_09415</name>
</gene>
<dbReference type="InterPro" id="IPR001789">
    <property type="entry name" value="Sig_transdc_resp-reg_receiver"/>
</dbReference>
<dbReference type="EMBL" id="JAAFZH010000003">
    <property type="protein sequence ID" value="NDU95090.1"/>
    <property type="molecule type" value="Genomic_DNA"/>
</dbReference>
<keyword evidence="1" id="KW-0597">Phosphoprotein</keyword>
<dbReference type="PROSITE" id="PS51755">
    <property type="entry name" value="OMPR_PHOB"/>
    <property type="match status" value="1"/>
</dbReference>
<dbReference type="GO" id="GO:0032993">
    <property type="term" value="C:protein-DNA complex"/>
    <property type="evidence" value="ECO:0007669"/>
    <property type="project" value="TreeGrafter"/>
</dbReference>
<dbReference type="Gene3D" id="1.10.10.10">
    <property type="entry name" value="Winged helix-like DNA-binding domain superfamily/Winged helix DNA-binding domain"/>
    <property type="match status" value="1"/>
</dbReference>
<dbReference type="SMART" id="SM00448">
    <property type="entry name" value="REC"/>
    <property type="match status" value="1"/>
</dbReference>
<feature type="DNA-binding region" description="OmpR/PhoB-type" evidence="7">
    <location>
        <begin position="123"/>
        <end position="222"/>
    </location>
</feature>
<dbReference type="InterPro" id="IPR011006">
    <property type="entry name" value="CheY-like_superfamily"/>
</dbReference>
<keyword evidence="2" id="KW-0902">Two-component regulatory system</keyword>
<dbReference type="GO" id="GO:0000156">
    <property type="term" value="F:phosphorelay response regulator activity"/>
    <property type="evidence" value="ECO:0007669"/>
    <property type="project" value="TreeGrafter"/>
</dbReference>
<protein>
    <submittedName>
        <fullName evidence="10">Response regulator transcription factor</fullName>
    </submittedName>
</protein>
<feature type="domain" description="Response regulatory" evidence="8">
    <location>
        <begin position="2"/>
        <end position="116"/>
    </location>
</feature>
<dbReference type="AlphaFoldDB" id="A0A6L9L3S8"/>
<keyword evidence="4 7" id="KW-0238">DNA-binding</keyword>
<sequence length="231" mass="26494">MRILLIDNNPDRIAIIGALLVGKGHQFRSVSDSRLAWQLAQDQAFEVIIIAIDRTSQDAFWVIRQIRQQGLPVTFLVLGTSGRPQEREASLQAGADTYLVWPCPADNFKQVVRALFLKNIAKEPYWLREGELSLNLTDRLAYRQNQMIILTDRECQLLAVLMQFPDQILTPAQLVNRVWGETDVGKKNRVEVYIKYLRKKIDDPFVDKLIQTIVGAGYMLTPFPIKQWNDA</sequence>
<keyword evidence="5" id="KW-0804">Transcription</keyword>
<evidence type="ECO:0000256" key="1">
    <source>
        <dbReference type="ARBA" id="ARBA00022553"/>
    </source>
</evidence>
<evidence type="ECO:0000259" key="9">
    <source>
        <dbReference type="PROSITE" id="PS51755"/>
    </source>
</evidence>
<dbReference type="InterPro" id="IPR039420">
    <property type="entry name" value="WalR-like"/>
</dbReference>
<dbReference type="SUPFAM" id="SSF46894">
    <property type="entry name" value="C-terminal effector domain of the bipartite response regulators"/>
    <property type="match status" value="1"/>
</dbReference>
<evidence type="ECO:0000313" key="10">
    <source>
        <dbReference type="EMBL" id="NDU95090.1"/>
    </source>
</evidence>
<dbReference type="Proteomes" id="UP000474175">
    <property type="component" value="Unassembled WGS sequence"/>
</dbReference>
<dbReference type="GO" id="GO:0000976">
    <property type="term" value="F:transcription cis-regulatory region binding"/>
    <property type="evidence" value="ECO:0007669"/>
    <property type="project" value="TreeGrafter"/>
</dbReference>
<evidence type="ECO:0000256" key="7">
    <source>
        <dbReference type="PROSITE-ProRule" id="PRU01091"/>
    </source>
</evidence>
<evidence type="ECO:0000256" key="6">
    <source>
        <dbReference type="PROSITE-ProRule" id="PRU00169"/>
    </source>
</evidence>
<name>A0A6L9L3S8_9BACT</name>
<dbReference type="InterPro" id="IPR036388">
    <property type="entry name" value="WH-like_DNA-bd_sf"/>
</dbReference>
<comment type="caution">
    <text evidence="10">The sequence shown here is derived from an EMBL/GenBank/DDBJ whole genome shotgun (WGS) entry which is preliminary data.</text>
</comment>
<dbReference type="Pfam" id="PF00486">
    <property type="entry name" value="Trans_reg_C"/>
    <property type="match status" value="1"/>
</dbReference>